<keyword evidence="6 7" id="KW-0472">Membrane</keyword>
<comment type="caution">
    <text evidence="8">The sequence shown here is derived from an EMBL/GenBank/DDBJ whole genome shotgun (WGS) entry which is preliminary data.</text>
</comment>
<evidence type="ECO:0000256" key="4">
    <source>
        <dbReference type="ARBA" id="ARBA00022692"/>
    </source>
</evidence>
<feature type="transmembrane region" description="Helical" evidence="7">
    <location>
        <begin position="126"/>
        <end position="148"/>
    </location>
</feature>
<feature type="transmembrane region" description="Helical" evidence="7">
    <location>
        <begin position="190"/>
        <end position="210"/>
    </location>
</feature>
<evidence type="ECO:0000256" key="6">
    <source>
        <dbReference type="ARBA" id="ARBA00023136"/>
    </source>
</evidence>
<sequence length="223" mass="23745">MRQRWKITGGIVAGAEYITAFVTLFVIIDPIGLTPVFVALTLGESHKARMRVAIRAVLIGGGLLTLFGIFGDKILAGIGISMPAFRIGGGILLFLTALDMLFERRTKRREQQGEDHEVEPDHDPSVFPLATPLIAGPGALATMILLAGKPGADWLHVGAIIGVMYAVLACMMAMFLLASPIERMLGRTGTMVVTRLLGMLLAALAVQFILDGLHGAGLMGLAR</sequence>
<feature type="transmembrane region" description="Helical" evidence="7">
    <location>
        <begin position="154"/>
        <end position="178"/>
    </location>
</feature>
<evidence type="ECO:0000256" key="5">
    <source>
        <dbReference type="ARBA" id="ARBA00022989"/>
    </source>
</evidence>
<dbReference type="NCBIfam" id="TIGR00427">
    <property type="entry name" value="NAAT family transporter"/>
    <property type="match status" value="1"/>
</dbReference>
<dbReference type="STRING" id="1353528.DT23_15800"/>
<evidence type="ECO:0000256" key="7">
    <source>
        <dbReference type="RuleBase" id="RU362048"/>
    </source>
</evidence>
<proteinExistence type="inferred from homology"/>
<feature type="transmembrane region" description="Helical" evidence="7">
    <location>
        <begin position="83"/>
        <end position="102"/>
    </location>
</feature>
<feature type="transmembrane region" description="Helical" evidence="7">
    <location>
        <begin position="52"/>
        <end position="71"/>
    </location>
</feature>
<gene>
    <name evidence="8" type="ORF">DT23_15800</name>
</gene>
<comment type="similarity">
    <text evidence="2 7">Belongs to the UPF0056 (MarC) family.</text>
</comment>
<reference evidence="8 9" key="1">
    <citation type="journal article" date="2015" name="Antonie Van Leeuwenhoek">
        <title>Thioclava indica sp. nov., isolated from surface seawater of the Indian Ocean.</title>
        <authorList>
            <person name="Liu Y."/>
            <person name="Lai Q."/>
            <person name="Du J."/>
            <person name="Xu H."/>
            <person name="Jiang L."/>
            <person name="Shao Z."/>
        </authorList>
    </citation>
    <scope>NUCLEOTIDE SEQUENCE [LARGE SCALE GENOMIC DNA]</scope>
    <source>
        <strain evidence="8 9">DT23-4</strain>
    </source>
</reference>
<comment type="subcellular location">
    <subcellularLocation>
        <location evidence="1 7">Cell membrane</location>
        <topology evidence="1 7">Multi-pass membrane protein</topology>
    </subcellularLocation>
</comment>
<evidence type="ECO:0000256" key="1">
    <source>
        <dbReference type="ARBA" id="ARBA00004651"/>
    </source>
</evidence>
<evidence type="ECO:0000313" key="9">
    <source>
        <dbReference type="Proteomes" id="UP000027471"/>
    </source>
</evidence>
<accession>A0A074JT59</accession>
<evidence type="ECO:0000313" key="8">
    <source>
        <dbReference type="EMBL" id="KEO59060.1"/>
    </source>
</evidence>
<dbReference type="AlphaFoldDB" id="A0A074JT59"/>
<protein>
    <recommendedName>
        <fullName evidence="7">UPF0056 membrane protein</fullName>
    </recommendedName>
</protein>
<name>A0A074JT59_9RHOB</name>
<dbReference type="eggNOG" id="COG2095">
    <property type="taxonomic scope" value="Bacteria"/>
</dbReference>
<evidence type="ECO:0000256" key="2">
    <source>
        <dbReference type="ARBA" id="ARBA00009784"/>
    </source>
</evidence>
<feature type="transmembrane region" description="Helical" evidence="7">
    <location>
        <begin position="20"/>
        <end position="40"/>
    </location>
</feature>
<dbReference type="Pfam" id="PF01914">
    <property type="entry name" value="MarC"/>
    <property type="match status" value="1"/>
</dbReference>
<organism evidence="8 9">
    <name type="scientific">Thioclava indica</name>
    <dbReference type="NCBI Taxonomy" id="1353528"/>
    <lineage>
        <taxon>Bacteria</taxon>
        <taxon>Pseudomonadati</taxon>
        <taxon>Pseudomonadota</taxon>
        <taxon>Alphaproteobacteria</taxon>
        <taxon>Rhodobacterales</taxon>
        <taxon>Paracoccaceae</taxon>
        <taxon>Thioclava</taxon>
    </lineage>
</organism>
<dbReference type="Proteomes" id="UP000027471">
    <property type="component" value="Unassembled WGS sequence"/>
</dbReference>
<dbReference type="PANTHER" id="PTHR33508">
    <property type="entry name" value="UPF0056 MEMBRANE PROTEIN YHCE"/>
    <property type="match status" value="1"/>
</dbReference>
<dbReference type="GO" id="GO:0005886">
    <property type="term" value="C:plasma membrane"/>
    <property type="evidence" value="ECO:0007669"/>
    <property type="project" value="UniProtKB-SubCell"/>
</dbReference>
<keyword evidence="3" id="KW-1003">Cell membrane</keyword>
<keyword evidence="5 7" id="KW-1133">Transmembrane helix</keyword>
<evidence type="ECO:0000256" key="3">
    <source>
        <dbReference type="ARBA" id="ARBA00022475"/>
    </source>
</evidence>
<keyword evidence="4 7" id="KW-0812">Transmembrane</keyword>
<dbReference type="InterPro" id="IPR002771">
    <property type="entry name" value="Multi_antbiot-R_MarC"/>
</dbReference>
<keyword evidence="9" id="KW-1185">Reference proteome</keyword>
<dbReference type="EMBL" id="AUNB01000030">
    <property type="protein sequence ID" value="KEO59060.1"/>
    <property type="molecule type" value="Genomic_DNA"/>
</dbReference>
<dbReference type="PANTHER" id="PTHR33508:SF1">
    <property type="entry name" value="UPF0056 MEMBRANE PROTEIN YHCE"/>
    <property type="match status" value="1"/>
</dbReference>